<accession>A0A1G8DMG2</accession>
<evidence type="ECO:0000313" key="2">
    <source>
        <dbReference type="EMBL" id="SDH58878.1"/>
    </source>
</evidence>
<reference evidence="2 3" key="1">
    <citation type="submission" date="2016-10" db="EMBL/GenBank/DDBJ databases">
        <authorList>
            <person name="de Groot N.N."/>
        </authorList>
    </citation>
    <scope>NUCLEOTIDE SEQUENCE [LARGE SCALE GENOMIC DNA]</scope>
    <source>
        <strain evidence="2 3">CGMCC 4.3143</strain>
    </source>
</reference>
<gene>
    <name evidence="2" type="ORF">SAMN05216377_12722</name>
</gene>
<dbReference type="Proteomes" id="UP000198967">
    <property type="component" value="Unassembled WGS sequence"/>
</dbReference>
<keyword evidence="1" id="KW-0472">Membrane</keyword>
<proteinExistence type="predicted"/>
<dbReference type="EMBL" id="FNBE01000027">
    <property type="protein sequence ID" value="SDH58878.1"/>
    <property type="molecule type" value="Genomic_DNA"/>
</dbReference>
<keyword evidence="1" id="KW-0812">Transmembrane</keyword>
<keyword evidence="1" id="KW-1133">Transmembrane helix</keyword>
<protein>
    <submittedName>
        <fullName evidence="2">Uncharacterized protein</fullName>
    </submittedName>
</protein>
<feature type="transmembrane region" description="Helical" evidence="1">
    <location>
        <begin position="12"/>
        <end position="29"/>
    </location>
</feature>
<dbReference type="RefSeq" id="WP_093089709.1">
    <property type="nucleotide sequence ID" value="NZ_FNBE01000027.1"/>
</dbReference>
<dbReference type="AlphaFoldDB" id="A0A1G8DMG2"/>
<organism evidence="2 3">
    <name type="scientific">Pseudonocardia oroxyli</name>
    <dbReference type="NCBI Taxonomy" id="366584"/>
    <lineage>
        <taxon>Bacteria</taxon>
        <taxon>Bacillati</taxon>
        <taxon>Actinomycetota</taxon>
        <taxon>Actinomycetes</taxon>
        <taxon>Pseudonocardiales</taxon>
        <taxon>Pseudonocardiaceae</taxon>
        <taxon>Pseudonocardia</taxon>
    </lineage>
</organism>
<evidence type="ECO:0000256" key="1">
    <source>
        <dbReference type="SAM" id="Phobius"/>
    </source>
</evidence>
<name>A0A1G8DMG2_PSEOR</name>
<keyword evidence="3" id="KW-1185">Reference proteome</keyword>
<evidence type="ECO:0000313" key="3">
    <source>
        <dbReference type="Proteomes" id="UP000198967"/>
    </source>
</evidence>
<sequence>MSPRGWTSDHLVATVEALCAVVVIVARLLRRRATGTRLARTWNDQGGWITALTGVGVDELNADLGSAAGGWFTWVDEEEPIAAGERDGRRRLHDEPS</sequence>